<dbReference type="OrthoDB" id="4345211at2759"/>
<keyword evidence="2" id="KW-0812">Transmembrane</keyword>
<comment type="caution">
    <text evidence="3">The sequence shown here is derived from an EMBL/GenBank/DDBJ whole genome shotgun (WGS) entry which is preliminary data.</text>
</comment>
<reference evidence="4" key="1">
    <citation type="journal article" date="2017" name="Nat. Microbiol.">
        <title>Global analysis of biosynthetic gene clusters reveals vast potential of secondary metabolite production in Penicillium species.</title>
        <authorList>
            <person name="Nielsen J.C."/>
            <person name="Grijseels S."/>
            <person name="Prigent S."/>
            <person name="Ji B."/>
            <person name="Dainat J."/>
            <person name="Nielsen K.F."/>
            <person name="Frisvad J.C."/>
            <person name="Workman M."/>
            <person name="Nielsen J."/>
        </authorList>
    </citation>
    <scope>NUCLEOTIDE SEQUENCE [LARGE SCALE GENOMIC DNA]</scope>
    <source>
        <strain evidence="4">IBT 4502</strain>
    </source>
</reference>
<feature type="compositionally biased region" description="Basic and acidic residues" evidence="1">
    <location>
        <begin position="47"/>
        <end position="65"/>
    </location>
</feature>
<gene>
    <name evidence="3" type="ORF">PENPOL_c011G06124</name>
</gene>
<keyword evidence="4" id="KW-1185">Reference proteome</keyword>
<protein>
    <submittedName>
        <fullName evidence="3">Uncharacterized protein</fullName>
    </submittedName>
</protein>
<dbReference type="Proteomes" id="UP000191408">
    <property type="component" value="Unassembled WGS sequence"/>
</dbReference>
<feature type="region of interest" description="Disordered" evidence="1">
    <location>
        <begin position="35"/>
        <end position="90"/>
    </location>
</feature>
<dbReference type="EMBL" id="MDYM01000011">
    <property type="protein sequence ID" value="OQD62764.1"/>
    <property type="molecule type" value="Genomic_DNA"/>
</dbReference>
<keyword evidence="2" id="KW-1133">Transmembrane helix</keyword>
<feature type="transmembrane region" description="Helical" evidence="2">
    <location>
        <begin position="6"/>
        <end position="24"/>
    </location>
</feature>
<evidence type="ECO:0000256" key="2">
    <source>
        <dbReference type="SAM" id="Phobius"/>
    </source>
</evidence>
<evidence type="ECO:0000256" key="1">
    <source>
        <dbReference type="SAM" id="MobiDB-lite"/>
    </source>
</evidence>
<name>A0A1V6NDE4_PENPO</name>
<organism evidence="3 4">
    <name type="scientific">Penicillium polonicum</name>
    <dbReference type="NCBI Taxonomy" id="60169"/>
    <lineage>
        <taxon>Eukaryota</taxon>
        <taxon>Fungi</taxon>
        <taxon>Dikarya</taxon>
        <taxon>Ascomycota</taxon>
        <taxon>Pezizomycotina</taxon>
        <taxon>Eurotiomycetes</taxon>
        <taxon>Eurotiomycetidae</taxon>
        <taxon>Eurotiales</taxon>
        <taxon>Aspergillaceae</taxon>
        <taxon>Penicillium</taxon>
    </lineage>
</organism>
<accession>A0A1V6NDE4</accession>
<dbReference type="AlphaFoldDB" id="A0A1V6NDE4"/>
<keyword evidence="2" id="KW-0472">Membrane</keyword>
<sequence>MPAFWTFLAVVVVYIFGGAGYFLWRWLASKKKGSEGIPLHDVGTGEQRGEDCGDLPTRDNVDGRRLGVTPATPRLKRPPRIRRSPDPHPA</sequence>
<proteinExistence type="predicted"/>
<evidence type="ECO:0000313" key="3">
    <source>
        <dbReference type="EMBL" id="OQD62764.1"/>
    </source>
</evidence>
<evidence type="ECO:0000313" key="4">
    <source>
        <dbReference type="Proteomes" id="UP000191408"/>
    </source>
</evidence>